<organism evidence="2 3">
    <name type="scientific">Horticoccus luteus</name>
    <dbReference type="NCBI Taxonomy" id="2862869"/>
    <lineage>
        <taxon>Bacteria</taxon>
        <taxon>Pseudomonadati</taxon>
        <taxon>Verrucomicrobiota</taxon>
        <taxon>Opitutia</taxon>
        <taxon>Opitutales</taxon>
        <taxon>Opitutaceae</taxon>
        <taxon>Horticoccus</taxon>
    </lineage>
</organism>
<evidence type="ECO:0000313" key="3">
    <source>
        <dbReference type="Proteomes" id="UP000825051"/>
    </source>
</evidence>
<feature type="domain" description="Filamentous haemagglutinin FhaB/tRNA nuclease CdiA-like TPS" evidence="1">
    <location>
        <begin position="41"/>
        <end position="152"/>
    </location>
</feature>
<dbReference type="EMBL" id="CP080507">
    <property type="protein sequence ID" value="QYM79145.1"/>
    <property type="molecule type" value="Genomic_DNA"/>
</dbReference>
<evidence type="ECO:0000313" key="2">
    <source>
        <dbReference type="EMBL" id="QYM79145.1"/>
    </source>
</evidence>
<dbReference type="PANTHER" id="PTHR12338:SF5">
    <property type="entry name" value="ANTIGEN 43-RELATED"/>
    <property type="match status" value="1"/>
</dbReference>
<dbReference type="SMART" id="SM00912">
    <property type="entry name" value="Haemagg_act"/>
    <property type="match status" value="1"/>
</dbReference>
<gene>
    <name evidence="2" type="ORF">K0B96_00590</name>
</gene>
<dbReference type="InterPro" id="IPR050909">
    <property type="entry name" value="Bact_Autotransporter_VF"/>
</dbReference>
<dbReference type="Proteomes" id="UP000825051">
    <property type="component" value="Chromosome"/>
</dbReference>
<dbReference type="KEGG" id="ole:K0B96_00590"/>
<proteinExistence type="predicted"/>
<sequence length="2057" mass="210243">MPSSKARRTQPFLAFFRTRLTPFTFPVAIAALAPLVVLPQGYALPAGPQVVAGDVTIGRSGNTLNIAQGSQHAVVNWQGFDIAQNELVRLRQTSNAAMLARVTGGNPTQLLGTLQADGKLFLINPKGIVVGQGAVIDTAAFMASTLDVSDADFLRGGALTFKGDSAAGVANYGEITAREGSVMLFAHTVKNAGQINATNGTVGLGAGTEVYLAAPDATGFVIKSNLPATTKKTGVDNAGVIAAAQAQLEAAGGSIYELAVNQSGVIRATGTATVNGRVLLTANGGTVGVSGQVSARNADGSGGNLLVGGDYHGANANVANAARTVVTSTGQLDASAATATAKAGRVIVWSDDATRFLGTLNATGADGGFAEVSGQHWLDFNPVAPVQLGTAGSLLLDPDALVISADADAGTSTSGTNPFTFGATTEPATLNVTTLQNQLAATNVILDTSTSTGDITFNAAVTWATNNALTVRSGNNITINADITGGAASTLALYTARTADRPPETDLPPIEGQVTLDSNATITVGTLTYGTNEASDPGPDYTLDTPLQTGTAFLNGNLNVNTLNVDLSGGGASVYADGANNAIGAFTTTGIGTLRGAYILDQQGGLDVSLNSATAGGPYLQFITPGTLTLKSGSSLNFASTGTVVLASTGGAVVNEAGPDVFGANARFLIYTNTTAATLKNGLTGTEVFNHPYNENDYYDDTVSRFFFSAPSGSPILTYTADSFARTYGAANPALTFTRSGLIGGVTDDVTGAPTLAATATQSSGAGAYAINISAGTLASSNYDFGFVPGTLTIDRAPLTITANDQTRRINLANPDFDATFSGFVLGETSSALAGTLAFATPATLSSPAGTYAITPSGLTSANYAISFVPGTLTLTQITALLISADDFSRTYGAANPTFTASYTGFVNGETSSVVSGLQFNTAATQTSGIGTYTITPFGATAAGYDISYASGTLTINRAPLTISVPNQARTYGDANNLFANFNGLVNGESSSVVSGLSLTTAATPSSDVGTYAITAAGATADNYSITYSQGTLSVLTAPLTVSIANATRSYGDADPAFSYQVSGLKNNDLAANVVSVTGLASLASADAGIGSYGIIGFSSVISPNYSVTTQAGDLTITPRPLTITADNQSRVYGDANPTLTATFSGLASFDTPALFGNLGLTTQATPSSGVGDWGITFPTVTNRNYTITPQYGTLAITPAPLTLLPLIELTRVYGHANPDLTPPAVSGLKLTDTSANLGLAFTTPALTADVGTYSYELTTNNSNYTLPSATGEFRVAPAPLTVGITPTGRRYGDANPTSYEITAHGLAFSDTAAAVIGVSNPTELTTDIGTYAVSPLLLNHNYVIDSFTGGGFVISPRVLTFTAADRTKVYGEVNPSFFGSITGFADGDSELNIVKNYGFVTLAGPSSDVGSYAIRPTAQTTTPNYIATFVDGTLSVTPAPLTVTIANATRNYGQANPVFAVASAQGLKNHDALTSLDLTLFSTATAASHTGFYPILGSSAAPNYTVTFAQGTLTVERAEATIAVGTANRPFGDLLTAANPFALTFTGFLPADEPLAQSNWKVEFNDDASFAPGGHPVPAAATNAATTAALSENYNISVLLGSLNVTPRPVTITAADHSVAFGTKIPDSFAELTPAVPAGSPAFSVIGHPDTSGGAAGHFIVVPSVVPAAGVTQETLDRYFTFDLKPGALSIDLPKDNVDLTQQIDPSRLNTTNNTIINRTNTIDPATVNVEHDTKLTIAAQTEVAFDTAPLTKTDFANYFATFSGQADAVKQAMADSYSDLLKGKGQKDSSYEAMTANARQMLADWMSGALSVDDLRSRVASGDADAATAFGFILPALVNLSRAKDVADMTPMDRQVLGRLADLTEQRRSDTIKIAQEKYADMVKTNAERAKLAGLSTLFIGPGDFKSIVEGASQDAMARYMGATLGAGAGTGAGAAVLLSVPAIATAIFPHAGTLVVSTSAVGETVGTFTSSAGASMGASAAGPAVAIAMAVVLAVRAVQIGDSVKNEQDYNNLIKSWPPGEQITSIADLKSSAMDQDMKLSTLMLSADLLKSTP</sequence>
<dbReference type="InterPro" id="IPR011050">
    <property type="entry name" value="Pectin_lyase_fold/virulence"/>
</dbReference>
<dbReference type="Pfam" id="PF18676">
    <property type="entry name" value="MBG_2"/>
    <property type="match status" value="9"/>
</dbReference>
<dbReference type="Gene3D" id="3.30.160.710">
    <property type="match status" value="8"/>
</dbReference>
<dbReference type="RefSeq" id="WP_220162619.1">
    <property type="nucleotide sequence ID" value="NZ_CP080507.1"/>
</dbReference>
<name>A0A8F9TVZ9_9BACT</name>
<protein>
    <submittedName>
        <fullName evidence="2">Filamentous hemagglutinin N-terminal domain-containing protein</fullName>
    </submittedName>
</protein>
<dbReference type="SUPFAM" id="SSF51126">
    <property type="entry name" value="Pectin lyase-like"/>
    <property type="match status" value="1"/>
</dbReference>
<accession>A0A8F9TVZ9</accession>
<dbReference type="InterPro" id="IPR012334">
    <property type="entry name" value="Pectin_lyas_fold"/>
</dbReference>
<keyword evidence="3" id="KW-1185">Reference proteome</keyword>
<dbReference type="InterPro" id="IPR008638">
    <property type="entry name" value="FhaB/CdiA-like_TPS"/>
</dbReference>
<dbReference type="Pfam" id="PF05860">
    <property type="entry name" value="TPS"/>
    <property type="match status" value="1"/>
</dbReference>
<dbReference type="Gene3D" id="2.160.20.10">
    <property type="entry name" value="Single-stranded right-handed beta-helix, Pectin lyase-like"/>
    <property type="match status" value="1"/>
</dbReference>
<dbReference type="InterPro" id="IPR041286">
    <property type="entry name" value="MBG_2"/>
</dbReference>
<dbReference type="PANTHER" id="PTHR12338">
    <property type="entry name" value="AUTOTRANSPORTER"/>
    <property type="match status" value="1"/>
</dbReference>
<evidence type="ECO:0000259" key="1">
    <source>
        <dbReference type="SMART" id="SM00912"/>
    </source>
</evidence>
<dbReference type="NCBIfam" id="TIGR01901">
    <property type="entry name" value="adhes_NPXG"/>
    <property type="match status" value="1"/>
</dbReference>
<reference evidence="2" key="1">
    <citation type="submission" date="2021-08" db="EMBL/GenBank/DDBJ databases">
        <title>Genome of a novel bacterium of the phylum Verrucomicrobia, Oleiharenicola sp. KSB-15.</title>
        <authorList>
            <person name="Chung J.-H."/>
            <person name="Ahn J.-H."/>
            <person name="Yoon Y."/>
            <person name="Kim D.-Y."/>
            <person name="An S.-H."/>
            <person name="Park I."/>
            <person name="Yeon J."/>
        </authorList>
    </citation>
    <scope>NUCLEOTIDE SEQUENCE</scope>
    <source>
        <strain evidence="2">KSB-15</strain>
    </source>
</reference>